<keyword evidence="4" id="KW-0489">Methyltransferase</keyword>
<feature type="compositionally biased region" description="Low complexity" evidence="8">
    <location>
        <begin position="542"/>
        <end position="551"/>
    </location>
</feature>
<feature type="region of interest" description="Disordered" evidence="8">
    <location>
        <begin position="174"/>
        <end position="196"/>
    </location>
</feature>
<keyword evidence="6" id="KW-0496">Mitochondrion</keyword>
<feature type="region of interest" description="Disordered" evidence="8">
    <location>
        <begin position="340"/>
        <end position="401"/>
    </location>
</feature>
<comment type="caution">
    <text evidence="9">The sequence shown here is derived from an EMBL/GenBank/DDBJ whole genome shotgun (WGS) entry which is preliminary data.</text>
</comment>
<feature type="compositionally biased region" description="Low complexity" evidence="8">
    <location>
        <begin position="130"/>
        <end position="157"/>
    </location>
</feature>
<evidence type="ECO:0000256" key="7">
    <source>
        <dbReference type="ARBA" id="ARBA00048612"/>
    </source>
</evidence>
<keyword evidence="10" id="KW-1185">Reference proteome</keyword>
<dbReference type="GO" id="GO:0035243">
    <property type="term" value="F:protein-arginine omega-N symmetric methyltransferase activity"/>
    <property type="evidence" value="ECO:0007669"/>
    <property type="project" value="UniProtKB-EC"/>
</dbReference>
<sequence length="915" mass="99353">MPVSTRALLHYAIRRQQQRQRQRHCHRLSGLSMPMQAFDDDVISTATLSPRSQLHQYLMSSSTSLSASSSFCSCLLVRSFATNSSGSGGGGGRRNKNKPVPKISMPSPKTTTSSNGSIIGKRPGQTPFAPSHSTTNKPKTKTNVSSSSSTKSSQLPLILPPPIVVTSDVVLSSSDDAGAGGGGKQDNREHAHTHPSLSKFAISELFDNEEDNALRRQFLLQGVLPPPPRPVITNTTTDTNPNRHHQHGQDNLIPENELADPSGVSSANPEDILDMASMYDPSLHLPDKPNFNSPSNRRKYESGTPLTDELIAYIGVRGPITVAEYMRRVLRDGKYGYYTSKGSRMGRGGGGKTKHGDNIEGDDGEGVDEKDENDWDIDEDNDRGDESTKDNPGGEHVIGSGGDFITAPEVSQLFGESLLVWLMTQYRTLNAPSQIQIIEIGPGKGTLICDIVRSAISTFPDFALALTNQPDDNENVAASDDVQSEEKSRGRKNTVAVGVHLVEVTNGMRARQKESIRCLSQEKIILEKGYTFQFADDDSIDDSSSPSTSNSTVTNERRSTITFSWHDVLSSVPTHDAVTGKPIPTFVVCQELVDALPIHSFQKIEGDVWRERLVDVAVRDEGEASEAANSVRLAVARRYASAESNDTTSSATSESSTSTSSGMPDSTHKKIPRLRFVLPPDTTPALRSLLQVNGRGSPTPDNPSSSSLNSLPVGSIIEACPEGLVLVQDIADRIERCHGGAALIIDYGGDGSSGGDTLRGFWKHTQVHPLSKPGEVDVTADVDFGALREAVNRRVSLSESLERKRRQDQRSRIGNVKSVNGNEETTASVDDFHGSNEGKLRPEAFGPISQGKFLAQMGIVQRVEKKIEDPETTDDEAYELYSAMERLLLAEQMGERYKVLAIAPKKDDLFPPPGF</sequence>
<evidence type="ECO:0000313" key="9">
    <source>
        <dbReference type="EMBL" id="KAL3757947.1"/>
    </source>
</evidence>
<dbReference type="GO" id="GO:0005739">
    <property type="term" value="C:mitochondrion"/>
    <property type="evidence" value="ECO:0007669"/>
    <property type="project" value="UniProtKB-SubCell"/>
</dbReference>
<protein>
    <recommendedName>
        <fullName evidence="3">type II protein arginine methyltransferase</fullName>
        <ecNumber evidence="3">2.1.1.320</ecNumber>
    </recommendedName>
</protein>
<proteinExistence type="inferred from homology"/>
<dbReference type="InterPro" id="IPR003788">
    <property type="entry name" value="NDUFAF7"/>
</dbReference>
<evidence type="ECO:0000256" key="2">
    <source>
        <dbReference type="ARBA" id="ARBA00005891"/>
    </source>
</evidence>
<dbReference type="AlphaFoldDB" id="A0ABD3M2P4"/>
<dbReference type="PANTHER" id="PTHR12049:SF7">
    <property type="entry name" value="PROTEIN ARGININE METHYLTRANSFERASE NDUFAF7, MITOCHONDRIAL"/>
    <property type="match status" value="1"/>
</dbReference>
<dbReference type="Gene3D" id="3.40.50.12710">
    <property type="match status" value="1"/>
</dbReference>
<evidence type="ECO:0000256" key="8">
    <source>
        <dbReference type="SAM" id="MobiDB-lite"/>
    </source>
</evidence>
<feature type="region of interest" description="Disordered" evidence="8">
    <location>
        <begin position="83"/>
        <end position="159"/>
    </location>
</feature>
<dbReference type="GO" id="GO:0032259">
    <property type="term" value="P:methylation"/>
    <property type="evidence" value="ECO:0007669"/>
    <property type="project" value="UniProtKB-KW"/>
</dbReference>
<feature type="region of interest" description="Disordered" evidence="8">
    <location>
        <begin position="222"/>
        <end position="303"/>
    </location>
</feature>
<dbReference type="InterPro" id="IPR038375">
    <property type="entry name" value="NDUFAF7_sf"/>
</dbReference>
<dbReference type="EC" id="2.1.1.320" evidence="3"/>
<feature type="region of interest" description="Disordered" evidence="8">
    <location>
        <begin position="537"/>
        <end position="556"/>
    </location>
</feature>
<reference evidence="9 10" key="1">
    <citation type="submission" date="2024-10" db="EMBL/GenBank/DDBJ databases">
        <title>Updated reference genomes for cyclostephanoid diatoms.</title>
        <authorList>
            <person name="Roberts W.R."/>
            <person name="Alverson A.J."/>
        </authorList>
    </citation>
    <scope>NUCLEOTIDE SEQUENCE [LARGE SCALE GENOMIC DNA]</scope>
    <source>
        <strain evidence="9 10">AJA232-27</strain>
    </source>
</reference>
<evidence type="ECO:0000313" key="10">
    <source>
        <dbReference type="Proteomes" id="UP001530293"/>
    </source>
</evidence>
<name>A0ABD3M2P4_9STRA</name>
<comment type="catalytic activity">
    <reaction evidence="7">
        <text>L-arginyl-[protein] + 2 S-adenosyl-L-methionine = N(omega),N(omega)'-dimethyl-L-arginyl-[protein] + 2 S-adenosyl-L-homocysteine + 2 H(+)</text>
        <dbReference type="Rhea" id="RHEA:48108"/>
        <dbReference type="Rhea" id="RHEA-COMP:10532"/>
        <dbReference type="Rhea" id="RHEA-COMP:11992"/>
        <dbReference type="ChEBI" id="CHEBI:15378"/>
        <dbReference type="ChEBI" id="CHEBI:29965"/>
        <dbReference type="ChEBI" id="CHEBI:57856"/>
        <dbReference type="ChEBI" id="CHEBI:59789"/>
        <dbReference type="ChEBI" id="CHEBI:88221"/>
        <dbReference type="EC" id="2.1.1.320"/>
    </reaction>
</comment>
<gene>
    <name evidence="9" type="ORF">ACHAWU_002867</name>
</gene>
<evidence type="ECO:0000256" key="4">
    <source>
        <dbReference type="ARBA" id="ARBA00022603"/>
    </source>
</evidence>
<organism evidence="9 10">
    <name type="scientific">Discostella pseudostelligera</name>
    <dbReference type="NCBI Taxonomy" id="259834"/>
    <lineage>
        <taxon>Eukaryota</taxon>
        <taxon>Sar</taxon>
        <taxon>Stramenopiles</taxon>
        <taxon>Ochrophyta</taxon>
        <taxon>Bacillariophyta</taxon>
        <taxon>Coscinodiscophyceae</taxon>
        <taxon>Thalassiosirophycidae</taxon>
        <taxon>Stephanodiscales</taxon>
        <taxon>Stephanodiscaceae</taxon>
        <taxon>Discostella</taxon>
    </lineage>
</organism>
<feature type="region of interest" description="Disordered" evidence="8">
    <location>
        <begin position="640"/>
        <end position="679"/>
    </location>
</feature>
<feature type="compositionally biased region" description="Polar residues" evidence="8">
    <location>
        <begin position="107"/>
        <end position="117"/>
    </location>
</feature>
<dbReference type="InterPro" id="IPR029063">
    <property type="entry name" value="SAM-dependent_MTases_sf"/>
</dbReference>
<dbReference type="EMBL" id="JALLBG020000247">
    <property type="protein sequence ID" value="KAL3757947.1"/>
    <property type="molecule type" value="Genomic_DNA"/>
</dbReference>
<feature type="compositionally biased region" description="Basic and acidic residues" evidence="8">
    <location>
        <begin position="384"/>
        <end position="393"/>
    </location>
</feature>
<comment type="similarity">
    <text evidence="2">Belongs to the NDUFAF7 family.</text>
</comment>
<feature type="compositionally biased region" description="Low complexity" evidence="8">
    <location>
        <begin position="641"/>
        <end position="661"/>
    </location>
</feature>
<keyword evidence="5" id="KW-0808">Transferase</keyword>
<evidence type="ECO:0000256" key="6">
    <source>
        <dbReference type="ARBA" id="ARBA00023128"/>
    </source>
</evidence>
<comment type="subcellular location">
    <subcellularLocation>
        <location evidence="1">Mitochondrion</location>
    </subcellularLocation>
</comment>
<feature type="compositionally biased region" description="Acidic residues" evidence="8">
    <location>
        <begin position="359"/>
        <end position="383"/>
    </location>
</feature>
<dbReference type="Pfam" id="PF02636">
    <property type="entry name" value="Methyltransf_28"/>
    <property type="match status" value="2"/>
</dbReference>
<feature type="region of interest" description="Disordered" evidence="8">
    <location>
        <begin position="470"/>
        <end position="490"/>
    </location>
</feature>
<evidence type="ECO:0000256" key="3">
    <source>
        <dbReference type="ARBA" id="ARBA00011935"/>
    </source>
</evidence>
<dbReference type="Proteomes" id="UP001530293">
    <property type="component" value="Unassembled WGS sequence"/>
</dbReference>
<evidence type="ECO:0000256" key="5">
    <source>
        <dbReference type="ARBA" id="ARBA00022679"/>
    </source>
</evidence>
<evidence type="ECO:0000256" key="1">
    <source>
        <dbReference type="ARBA" id="ARBA00004173"/>
    </source>
</evidence>
<dbReference type="SUPFAM" id="SSF53335">
    <property type="entry name" value="S-adenosyl-L-methionine-dependent methyltransferases"/>
    <property type="match status" value="3"/>
</dbReference>
<accession>A0ABD3M2P4</accession>
<feature type="compositionally biased region" description="Polar residues" evidence="8">
    <location>
        <begin position="817"/>
        <end position="828"/>
    </location>
</feature>
<feature type="region of interest" description="Disordered" evidence="8">
    <location>
        <begin position="797"/>
        <end position="838"/>
    </location>
</feature>
<dbReference type="PANTHER" id="PTHR12049">
    <property type="entry name" value="PROTEIN ARGININE METHYLTRANSFERASE NDUFAF7, MITOCHONDRIAL"/>
    <property type="match status" value="1"/>
</dbReference>